<dbReference type="InterPro" id="IPR008978">
    <property type="entry name" value="HSP20-like_chaperone"/>
</dbReference>
<gene>
    <name evidence="8" type="primary">LOC106760440</name>
</gene>
<keyword evidence="3" id="KW-0346">Stress response</keyword>
<protein>
    <submittedName>
        <fullName evidence="8">17.3 kDa class II heat shock protein-like</fullName>
    </submittedName>
</protein>
<dbReference type="PROSITE" id="PS01031">
    <property type="entry name" value="SHSP"/>
    <property type="match status" value="1"/>
</dbReference>
<dbReference type="GO" id="GO:0006950">
    <property type="term" value="P:response to stress"/>
    <property type="evidence" value="ECO:0007669"/>
    <property type="project" value="UniProtKB-ARBA"/>
</dbReference>
<reference evidence="8" key="2">
    <citation type="submission" date="2025-08" db="UniProtKB">
        <authorList>
            <consortium name="RefSeq"/>
        </authorList>
    </citation>
    <scope>IDENTIFICATION</scope>
    <source>
        <tissue evidence="8">Leaf</tissue>
    </source>
</reference>
<dbReference type="SUPFAM" id="SSF49764">
    <property type="entry name" value="HSP20-like chaperones"/>
    <property type="match status" value="1"/>
</dbReference>
<dbReference type="RefSeq" id="XP_014499356.1">
    <property type="nucleotide sequence ID" value="XM_014643870.1"/>
</dbReference>
<dbReference type="FunFam" id="2.60.40.790:FF:000010">
    <property type="entry name" value="17.3 kDa class II heat shock protein-like"/>
    <property type="match status" value="1"/>
</dbReference>
<dbReference type="Gene3D" id="2.60.40.790">
    <property type="match status" value="1"/>
</dbReference>
<evidence type="ECO:0000256" key="3">
    <source>
        <dbReference type="ARBA" id="ARBA00023016"/>
    </source>
</evidence>
<keyword evidence="2" id="KW-0963">Cytoplasm</keyword>
<sequence>MGIKYGTFCNFLLSFFEFFWKFVRDAKAMATHPADVREYSNCYLFIVDMPSLKYEDIKVQVEEDSVLIISGERKMEEKKKVTKYLKMERRMENFMRKFRLPENINTDAISALYKDGVLTVTVNKLPPPEPKTIKVIKVIG</sequence>
<dbReference type="GeneID" id="106760440"/>
<feature type="domain" description="SHSP" evidence="6">
    <location>
        <begin position="25"/>
        <end position="140"/>
    </location>
</feature>
<accession>A0A1S3U022</accession>
<name>A0A1S3U022_VIGRR</name>
<reference evidence="7" key="1">
    <citation type="journal article" date="2014" name="Nat. Commun.">
        <title>Genome sequence of mungbean and insights into evolution within Vigna species.</title>
        <authorList>
            <person name="Kang Y.J."/>
            <person name="Kim S.K."/>
            <person name="Kim M.Y."/>
            <person name="Lestari P."/>
            <person name="Kim K.H."/>
            <person name="Ha B.K."/>
            <person name="Jun T.H."/>
            <person name="Hwang W.J."/>
            <person name="Lee T."/>
            <person name="Lee J."/>
            <person name="Shim S."/>
            <person name="Yoon M.Y."/>
            <person name="Jang Y.E."/>
            <person name="Han K.S."/>
            <person name="Taeprayoon P."/>
            <person name="Yoon N."/>
            <person name="Somta P."/>
            <person name="Tanya P."/>
            <person name="Kim K.S."/>
            <person name="Gwag J.G."/>
            <person name="Moon J.K."/>
            <person name="Lee Y.H."/>
            <person name="Park B.S."/>
            <person name="Bombarely A."/>
            <person name="Doyle J.J."/>
            <person name="Jackson S.A."/>
            <person name="Schafleitner R."/>
            <person name="Srinives P."/>
            <person name="Varshney R.K."/>
            <person name="Lee S.H."/>
        </authorList>
    </citation>
    <scope>NUCLEOTIDE SEQUENCE [LARGE SCALE GENOMIC DNA]</scope>
    <source>
        <strain evidence="7">cv. VC1973A</strain>
    </source>
</reference>
<evidence type="ECO:0000256" key="4">
    <source>
        <dbReference type="PROSITE-ProRule" id="PRU00285"/>
    </source>
</evidence>
<evidence type="ECO:0000259" key="6">
    <source>
        <dbReference type="PROSITE" id="PS01031"/>
    </source>
</evidence>
<evidence type="ECO:0000256" key="1">
    <source>
        <dbReference type="ARBA" id="ARBA00004496"/>
    </source>
</evidence>
<proteinExistence type="inferred from homology"/>
<dbReference type="Proteomes" id="UP000087766">
    <property type="component" value="Chromosome 5"/>
</dbReference>
<comment type="similarity">
    <text evidence="4 5">Belongs to the small heat shock protein (HSP20) family.</text>
</comment>
<dbReference type="InterPro" id="IPR031107">
    <property type="entry name" value="Small_HSP"/>
</dbReference>
<evidence type="ECO:0000313" key="7">
    <source>
        <dbReference type="Proteomes" id="UP000087766"/>
    </source>
</evidence>
<evidence type="ECO:0000313" key="8">
    <source>
        <dbReference type="RefSeq" id="XP_014499356.1"/>
    </source>
</evidence>
<dbReference type="PANTHER" id="PTHR11527">
    <property type="entry name" value="HEAT-SHOCK PROTEIN 20 FAMILY MEMBER"/>
    <property type="match status" value="1"/>
</dbReference>
<dbReference type="Pfam" id="PF00011">
    <property type="entry name" value="HSP20"/>
    <property type="match status" value="1"/>
</dbReference>
<dbReference type="InterPro" id="IPR002068">
    <property type="entry name" value="A-crystallin/Hsp20_dom"/>
</dbReference>
<evidence type="ECO:0000256" key="2">
    <source>
        <dbReference type="ARBA" id="ARBA00022490"/>
    </source>
</evidence>
<dbReference type="STRING" id="3916.A0A1S3U022"/>
<dbReference type="KEGG" id="vra:106760440"/>
<dbReference type="GO" id="GO:0005737">
    <property type="term" value="C:cytoplasm"/>
    <property type="evidence" value="ECO:0007669"/>
    <property type="project" value="UniProtKB-SubCell"/>
</dbReference>
<organism evidence="7 8">
    <name type="scientific">Vigna radiata var. radiata</name>
    <name type="common">Mung bean</name>
    <name type="synonym">Phaseolus aureus</name>
    <dbReference type="NCBI Taxonomy" id="3916"/>
    <lineage>
        <taxon>Eukaryota</taxon>
        <taxon>Viridiplantae</taxon>
        <taxon>Streptophyta</taxon>
        <taxon>Embryophyta</taxon>
        <taxon>Tracheophyta</taxon>
        <taxon>Spermatophyta</taxon>
        <taxon>Magnoliopsida</taxon>
        <taxon>eudicotyledons</taxon>
        <taxon>Gunneridae</taxon>
        <taxon>Pentapetalae</taxon>
        <taxon>rosids</taxon>
        <taxon>fabids</taxon>
        <taxon>Fabales</taxon>
        <taxon>Fabaceae</taxon>
        <taxon>Papilionoideae</taxon>
        <taxon>50 kb inversion clade</taxon>
        <taxon>NPAAA clade</taxon>
        <taxon>indigoferoid/millettioid clade</taxon>
        <taxon>Phaseoleae</taxon>
        <taxon>Vigna</taxon>
    </lineage>
</organism>
<keyword evidence="7" id="KW-1185">Reference proteome</keyword>
<comment type="subcellular location">
    <subcellularLocation>
        <location evidence="1">Cytoplasm</location>
    </subcellularLocation>
</comment>
<dbReference type="OrthoDB" id="1431247at2759"/>
<evidence type="ECO:0000256" key="5">
    <source>
        <dbReference type="RuleBase" id="RU003616"/>
    </source>
</evidence>
<dbReference type="AlphaFoldDB" id="A0A1S3U022"/>